<dbReference type="AlphaFoldDB" id="A0A804K9S3"/>
<dbReference type="Pfam" id="PF12738">
    <property type="entry name" value="PTCB-BRCT"/>
    <property type="match status" value="1"/>
</dbReference>
<feature type="domain" description="BRCT" evidence="7">
    <location>
        <begin position="12"/>
        <end position="102"/>
    </location>
</feature>
<evidence type="ECO:0000256" key="3">
    <source>
        <dbReference type="ARBA" id="ARBA00022833"/>
    </source>
</evidence>
<dbReference type="EnsemblPlants" id="Ma08_t23060.1">
    <property type="protein sequence ID" value="Ma08_p23060.1"/>
    <property type="gene ID" value="Ma08_g23060"/>
</dbReference>
<evidence type="ECO:0000256" key="1">
    <source>
        <dbReference type="ARBA" id="ARBA00022723"/>
    </source>
</evidence>
<dbReference type="GO" id="GO:0005634">
    <property type="term" value="C:nucleus"/>
    <property type="evidence" value="ECO:0000318"/>
    <property type="project" value="GO_Central"/>
</dbReference>
<evidence type="ECO:0000256" key="4">
    <source>
        <dbReference type="PROSITE-ProRule" id="PRU00146"/>
    </source>
</evidence>
<proteinExistence type="predicted"/>
<evidence type="ECO:0000313" key="9">
    <source>
        <dbReference type="EnsemblPlants" id="Ma08_p23060.1"/>
    </source>
</evidence>
<name>A0A804K9S3_MUSAM</name>
<dbReference type="OrthoDB" id="1935339at2759"/>
<dbReference type="SMART" id="SM00292">
    <property type="entry name" value="BRCT"/>
    <property type="match status" value="4"/>
</dbReference>
<dbReference type="Gene3D" id="3.30.40.10">
    <property type="entry name" value="Zinc/RING finger domain, C3HC4 (zinc finger)"/>
    <property type="match status" value="1"/>
</dbReference>
<feature type="domain" description="BRCT" evidence="7">
    <location>
        <begin position="115"/>
        <end position="198"/>
    </location>
</feature>
<dbReference type="InterPro" id="IPR013083">
    <property type="entry name" value="Znf_RING/FYVE/PHD"/>
</dbReference>
<dbReference type="InterPro" id="IPR001965">
    <property type="entry name" value="Znf_PHD"/>
</dbReference>
<dbReference type="InterPro" id="IPR044254">
    <property type="entry name" value="At4g02110-like"/>
</dbReference>
<reference evidence="9" key="2">
    <citation type="submission" date="2021-05" db="UniProtKB">
        <authorList>
            <consortium name="EnsemblPlants"/>
        </authorList>
    </citation>
    <scope>IDENTIFICATION</scope>
    <source>
        <strain evidence="9">subsp. malaccensis</strain>
    </source>
</reference>
<dbReference type="OMA" id="CEMPKAT"/>
<dbReference type="Pfam" id="PF00628">
    <property type="entry name" value="PHD"/>
    <property type="match status" value="1"/>
</dbReference>
<accession>A0A804K9S3</accession>
<keyword evidence="3" id="KW-0862">Zinc</keyword>
<dbReference type="PANTHER" id="PTHR47181">
    <property type="entry name" value="BRCA1 C TERMINUS DOMAIN CONTAINING PROTEIN, EXPRESSED"/>
    <property type="match status" value="1"/>
</dbReference>
<feature type="compositionally biased region" description="Polar residues" evidence="5">
    <location>
        <begin position="447"/>
        <end position="461"/>
    </location>
</feature>
<dbReference type="SUPFAM" id="SSF52113">
    <property type="entry name" value="BRCT domain"/>
    <property type="match status" value="3"/>
</dbReference>
<feature type="region of interest" description="Disordered" evidence="5">
    <location>
        <begin position="775"/>
        <end position="805"/>
    </location>
</feature>
<evidence type="ECO:0000313" key="8">
    <source>
        <dbReference type="EMBL" id="CAG1832464.1"/>
    </source>
</evidence>
<evidence type="ECO:0000256" key="5">
    <source>
        <dbReference type="SAM" id="MobiDB-lite"/>
    </source>
</evidence>
<dbReference type="Gramene" id="Ma08_t23060.1">
    <property type="protein sequence ID" value="Ma08_p23060.1"/>
    <property type="gene ID" value="Ma08_g23060"/>
</dbReference>
<dbReference type="Pfam" id="PF00533">
    <property type="entry name" value="BRCT"/>
    <property type="match status" value="1"/>
</dbReference>
<dbReference type="GO" id="GO:0000724">
    <property type="term" value="P:double-strand break repair via homologous recombination"/>
    <property type="evidence" value="ECO:0000318"/>
    <property type="project" value="GO_Central"/>
</dbReference>
<dbReference type="FunCoup" id="A0A804K9S3">
    <property type="interactions" value="68"/>
</dbReference>
<dbReference type="PROSITE" id="PS50016">
    <property type="entry name" value="ZF_PHD_2"/>
    <property type="match status" value="1"/>
</dbReference>
<dbReference type="Gene3D" id="3.40.50.10190">
    <property type="entry name" value="BRCT domain"/>
    <property type="match status" value="4"/>
</dbReference>
<feature type="compositionally biased region" description="Basic and acidic residues" evidence="5">
    <location>
        <begin position="776"/>
        <end position="802"/>
    </location>
</feature>
<sequence length="1159" mass="127745">MHRSHGSSSSSAPDKIFGGVRFVLFGFDSVSEAQYRSELVRRGGIDVGRYDRSCTHVIVSGRVYEDPVCVAARNDGKILVTELWIDVSLDIGMLADAKRILYCPVKDLNGIPGSKSLHICLTGYQRQERDDIMKMVSLMGAKFSKPLIANQVTHLICYKFEGEKYELAKKVNIKLVNHRWLEDCLKAWAILPIDNYTKSGWELEVLEAEAKDSDEETEDVGKRSVGRSGMGKSISDGGVLSGDSDLSIPSRGKLSIPKDTFMTIHSAFADNHIMNNTLFTSPCTDNFSRNTLSECSPGSKVHHQNVGDVAQTSNDHAIRDAMVGGELFNQSDSGSLKEAYPLSARTVSTSSMVGVKSVPFSKKSRNKSVSPEESLMKVHTSPKGLYKDFDVLSSEPKGSRATDKPANIQGSMAHIGINNVEATSSVLPQKRKVSVSGGGSKSPKSLMHSSLQRKSPDTESAQVEPVLLSPKENKYLVPMDANHSLEDAVPSNSVNQQTIVSRSFSCKRNSLSNGKPAMIKSSNVIEHSIPILKQGLDKQECRKVDLFNMAQMATNVIASMDSKALPNIPVDDVLMQVDDCEIMRSTANQFGSLAVGKHTDEMLCNDKRPEISVGGPVEAERSTQSLNGETARIEIQNVMMKELTQNHVLQQFEASLSSDGKAMTTRNFLTTASADACKGNNIKVASGSYIKKVVAKRSLSSSSKHNALSSRKDKHVDNPDKYLKEAEVISGKVEKMKVPEDKKVSRNLRNGVVETFSDEVMKERVEAAGVSIPANAKKDATSDRKDITSMDPEKENKPEEVSRFSSNCSNSCSSKLVNKHDKKFIQNSNNSQKIEIRKTKKIIYLEPAWFILSGQRIQRKHFQAVIRRLGGKICRDSHHWSYQATHFIAPDPVRRTEKFFAAAAAGRWILKTDYVTASCEAGKFLEEEPFEWYRKGLTEDGAINLEAPRQWRLLRERTGHGAFYNMSIIIYGECIAPTLDTLKRVVKAGDGTILATSPPYTRILKAGVDFAIVSPSMPRVDSWVQEFLRHEIPCVAADYLVEYVCKPGYSLEKHVLYKTHSWAEKSLAKLLSCSEEISEDARLLSEESSDDLSCAVCGSAGRGEVMLICGDEAGAVGCGIGTHIDCCDPPLDSVPEGDWYCSKCSSTHNKTTPKHARFR</sequence>
<dbReference type="InterPro" id="IPR036420">
    <property type="entry name" value="BRCT_dom_sf"/>
</dbReference>
<dbReference type="CDD" id="cd17738">
    <property type="entry name" value="BRCT_TopBP1_rpt7"/>
    <property type="match status" value="1"/>
</dbReference>
<evidence type="ECO:0000313" key="10">
    <source>
        <dbReference type="Proteomes" id="UP000012960"/>
    </source>
</evidence>
<keyword evidence="2 4" id="KW-0863">Zinc-finger</keyword>
<keyword evidence="1" id="KW-0479">Metal-binding</keyword>
<reference evidence="8" key="1">
    <citation type="submission" date="2021-03" db="EMBL/GenBank/DDBJ databases">
        <authorList>
            <consortium name="Genoscope - CEA"/>
            <person name="William W."/>
        </authorList>
    </citation>
    <scope>NUCLEOTIDE SEQUENCE</scope>
    <source>
        <strain evidence="8">Doubled-haploid Pahang</strain>
    </source>
</reference>
<evidence type="ECO:0000259" key="7">
    <source>
        <dbReference type="PROSITE" id="PS50172"/>
    </source>
</evidence>
<dbReference type="InterPro" id="IPR001357">
    <property type="entry name" value="BRCT_dom"/>
</dbReference>
<dbReference type="InterPro" id="IPR019787">
    <property type="entry name" value="Znf_PHD-finger"/>
</dbReference>
<evidence type="ECO:0000256" key="2">
    <source>
        <dbReference type="ARBA" id="ARBA00022771"/>
    </source>
</evidence>
<feature type="domain" description="PHD-type" evidence="6">
    <location>
        <begin position="1091"/>
        <end position="1147"/>
    </location>
</feature>
<protein>
    <submittedName>
        <fullName evidence="8">(wild Malaysian banana) hypothetical protein</fullName>
    </submittedName>
</protein>
<dbReference type="SMART" id="SM00249">
    <property type="entry name" value="PHD"/>
    <property type="match status" value="1"/>
</dbReference>
<dbReference type="InterPro" id="IPR011011">
    <property type="entry name" value="Znf_FYVE_PHD"/>
</dbReference>
<dbReference type="EMBL" id="HG996472">
    <property type="protein sequence ID" value="CAG1832464.1"/>
    <property type="molecule type" value="Genomic_DNA"/>
</dbReference>
<evidence type="ECO:0000259" key="6">
    <source>
        <dbReference type="PROSITE" id="PS50016"/>
    </source>
</evidence>
<dbReference type="CDD" id="cd17730">
    <property type="entry name" value="BRCT_PAXIP1_rpt4"/>
    <property type="match status" value="1"/>
</dbReference>
<dbReference type="PANTHER" id="PTHR47181:SF2">
    <property type="entry name" value="BRCA1 C TERMINUS DOMAIN CONTAINING PROTEIN, EXPRESSED"/>
    <property type="match status" value="1"/>
</dbReference>
<feature type="region of interest" description="Disordered" evidence="5">
    <location>
        <begin position="428"/>
        <end position="464"/>
    </location>
</feature>
<feature type="domain" description="BRCT" evidence="7">
    <location>
        <begin position="850"/>
        <end position="932"/>
    </location>
</feature>
<dbReference type="Proteomes" id="UP000012960">
    <property type="component" value="Unplaced"/>
</dbReference>
<gene>
    <name evidence="8" type="ORF">GSMUA_83840.1</name>
</gene>
<dbReference type="SUPFAM" id="SSF57903">
    <property type="entry name" value="FYVE/PHD zinc finger"/>
    <property type="match status" value="1"/>
</dbReference>
<dbReference type="GO" id="GO:0008270">
    <property type="term" value="F:zinc ion binding"/>
    <property type="evidence" value="ECO:0007669"/>
    <property type="project" value="UniProtKB-KW"/>
</dbReference>
<organism evidence="9 10">
    <name type="scientific">Musa acuminata subsp. malaccensis</name>
    <name type="common">Wild banana</name>
    <name type="synonym">Musa malaccensis</name>
    <dbReference type="NCBI Taxonomy" id="214687"/>
    <lineage>
        <taxon>Eukaryota</taxon>
        <taxon>Viridiplantae</taxon>
        <taxon>Streptophyta</taxon>
        <taxon>Embryophyta</taxon>
        <taxon>Tracheophyta</taxon>
        <taxon>Spermatophyta</taxon>
        <taxon>Magnoliopsida</taxon>
        <taxon>Liliopsida</taxon>
        <taxon>Zingiberales</taxon>
        <taxon>Musaceae</taxon>
        <taxon>Musa</taxon>
    </lineage>
</organism>
<dbReference type="PROSITE" id="PS50172">
    <property type="entry name" value="BRCT"/>
    <property type="match status" value="3"/>
</dbReference>
<keyword evidence="10" id="KW-1185">Reference proteome</keyword>